<accession>A0A081K5H3</accession>
<dbReference type="RefSeq" id="WP_020582666.1">
    <property type="nucleotide sequence ID" value="NZ_JOJP01000001.1"/>
</dbReference>
<comment type="caution">
    <text evidence="1">The sequence shown here is derived from an EMBL/GenBank/DDBJ whole genome shotgun (WGS) entry which is preliminary data.</text>
</comment>
<evidence type="ECO:0000313" key="1">
    <source>
        <dbReference type="EMBL" id="KEI69399.1"/>
    </source>
</evidence>
<evidence type="ECO:0000313" key="2">
    <source>
        <dbReference type="Proteomes" id="UP000027997"/>
    </source>
</evidence>
<sequence length="250" mass="28632">MWKVKSPVLRTNCQIFFAIGLLAILFISSSLSMANDCFPPFDKTKPQYIVGYGSLLYEQARKLTNIGFEPEVPVWVDGFRRGWLTRTRQDNNVKVTELGVIPLVGGRFNGVLISMPPNKIKSIDRQQKLMCRVLVNSGQLNSMNIEKIPKDGQFWLYQTQNKYSGKPAGSYPILMSDVDEFLTGCIEQSEHFKLKSFAQECVATTWNWSSHWVNDRLHPLKAKPAQIQRQRVDKLLDSLEGNLYEQVRSQ</sequence>
<dbReference type="STRING" id="305900.GV64_00405"/>
<organism evidence="1 2">
    <name type="scientific">Endozoicomonas elysicola</name>
    <dbReference type="NCBI Taxonomy" id="305900"/>
    <lineage>
        <taxon>Bacteria</taxon>
        <taxon>Pseudomonadati</taxon>
        <taxon>Pseudomonadota</taxon>
        <taxon>Gammaproteobacteria</taxon>
        <taxon>Oceanospirillales</taxon>
        <taxon>Endozoicomonadaceae</taxon>
        <taxon>Endozoicomonas</taxon>
    </lineage>
</organism>
<protein>
    <recommendedName>
        <fullName evidence="3">Gamma-glutamylcyclotransferase AIG2-like domain-containing protein</fullName>
    </recommendedName>
</protein>
<name>A0A081K5H3_9GAMM</name>
<dbReference type="EMBL" id="JOJP01000001">
    <property type="protein sequence ID" value="KEI69399.1"/>
    <property type="molecule type" value="Genomic_DNA"/>
</dbReference>
<evidence type="ECO:0008006" key="3">
    <source>
        <dbReference type="Google" id="ProtNLM"/>
    </source>
</evidence>
<reference evidence="1 2" key="1">
    <citation type="submission" date="2014-06" db="EMBL/GenBank/DDBJ databases">
        <title>Whole Genome Sequences of Three Symbiotic Endozoicomonas Bacteria.</title>
        <authorList>
            <person name="Neave M.J."/>
            <person name="Apprill A."/>
            <person name="Voolstra C.R."/>
        </authorList>
    </citation>
    <scope>NUCLEOTIDE SEQUENCE [LARGE SCALE GENOMIC DNA]</scope>
    <source>
        <strain evidence="1 2">DSM 22380</strain>
    </source>
</reference>
<keyword evidence="2" id="KW-1185">Reference proteome</keyword>
<gene>
    <name evidence="1" type="ORF">GV64_00405</name>
</gene>
<proteinExistence type="predicted"/>
<dbReference type="AlphaFoldDB" id="A0A081K5H3"/>
<dbReference type="eggNOG" id="COG3703">
    <property type="taxonomic scope" value="Bacteria"/>
</dbReference>
<dbReference type="Proteomes" id="UP000027997">
    <property type="component" value="Unassembled WGS sequence"/>
</dbReference>